<dbReference type="GO" id="GO:0005126">
    <property type="term" value="F:cytokine receptor binding"/>
    <property type="evidence" value="ECO:0000318"/>
    <property type="project" value="GO_Central"/>
</dbReference>
<dbReference type="Ensembl" id="ENSCINT00000011487.3">
    <property type="protein sequence ID" value="ENSCINP00000011487.3"/>
    <property type="gene ID" value="ENSCING00000005545.3"/>
</dbReference>
<reference evidence="3" key="3">
    <citation type="submission" date="2025-08" db="UniProtKB">
        <authorList>
            <consortium name="Ensembl"/>
        </authorList>
    </citation>
    <scope>IDENTIFICATION</scope>
</reference>
<dbReference type="GeneID" id="100180798"/>
<evidence type="ECO:0000313" key="4">
    <source>
        <dbReference type="Proteomes" id="UP000008144"/>
    </source>
</evidence>
<dbReference type="HOGENOM" id="CLU_1776802_0_0_1"/>
<protein>
    <submittedName>
        <fullName evidence="3">Uncharacterized LOC100180798</fullName>
    </submittedName>
</protein>
<dbReference type="SMART" id="SM00252">
    <property type="entry name" value="SH2"/>
    <property type="match status" value="1"/>
</dbReference>
<sequence length="146" mass="16814">MRDNGSNICTGKVRCFCAERSPFYWRKLNAKSATKMLINRPIGSYLLRPSEHPLYDYSITQKIPVMGVTHIRVGRDSTGTYFLDNDDSFSEAVIKGFTCVVSMLDCWSRVYRERGTELSTIACTSNVTLERSRLLRQRRLEQCLFP</sequence>
<evidence type="ECO:0000259" key="2">
    <source>
        <dbReference type="PROSITE" id="PS50001"/>
    </source>
</evidence>
<dbReference type="GO" id="GO:0046426">
    <property type="term" value="P:negative regulation of receptor signaling pathway via JAK-STAT"/>
    <property type="evidence" value="ECO:0000318"/>
    <property type="project" value="GO_Central"/>
</dbReference>
<dbReference type="KEGG" id="cin:100180798"/>
<evidence type="ECO:0000256" key="1">
    <source>
        <dbReference type="PROSITE-ProRule" id="PRU00191"/>
    </source>
</evidence>
<reference evidence="3" key="2">
    <citation type="journal article" date="2008" name="Genome Biol.">
        <title>Improved genome assembly and evidence-based global gene model set for the chordate Ciona intestinalis: new insight into intron and operon populations.</title>
        <authorList>
            <person name="Satou Y."/>
            <person name="Mineta K."/>
            <person name="Ogasawara M."/>
            <person name="Sasakura Y."/>
            <person name="Shoguchi E."/>
            <person name="Ueno K."/>
            <person name="Yamada L."/>
            <person name="Matsumoto J."/>
            <person name="Wasserscheid J."/>
            <person name="Dewar K."/>
            <person name="Wiley G.B."/>
            <person name="Macmil S.L."/>
            <person name="Roe B.A."/>
            <person name="Zeller R.W."/>
            <person name="Hastings K.E."/>
            <person name="Lemaire P."/>
            <person name="Lindquist E."/>
            <person name="Endo T."/>
            <person name="Hotta K."/>
            <person name="Inaba K."/>
        </authorList>
    </citation>
    <scope>NUCLEOTIDE SEQUENCE [LARGE SCALE GENOMIC DNA]</scope>
    <source>
        <strain evidence="3">wild type</strain>
    </source>
</reference>
<keyword evidence="1" id="KW-0727">SH2 domain</keyword>
<dbReference type="InParanoid" id="F6XES4"/>
<evidence type="ECO:0000313" key="3">
    <source>
        <dbReference type="Ensembl" id="ENSCINP00000011487.3"/>
    </source>
</evidence>
<dbReference type="Proteomes" id="UP000008144">
    <property type="component" value="Chromosome 9"/>
</dbReference>
<dbReference type="Gene3D" id="3.30.505.10">
    <property type="entry name" value="SH2 domain"/>
    <property type="match status" value="1"/>
</dbReference>
<dbReference type="GO" id="GO:0019221">
    <property type="term" value="P:cytokine-mediated signaling pathway"/>
    <property type="evidence" value="ECO:0000318"/>
    <property type="project" value="GO_Central"/>
</dbReference>
<accession>F6XES4</accession>
<dbReference type="AlphaFoldDB" id="F6XES4"/>
<dbReference type="OrthoDB" id="10063348at2759"/>
<dbReference type="Pfam" id="PF00017">
    <property type="entry name" value="SH2"/>
    <property type="match status" value="1"/>
</dbReference>
<dbReference type="InterPro" id="IPR000980">
    <property type="entry name" value="SH2"/>
</dbReference>
<accession>A0A1W5B9G5</accession>
<keyword evidence="4" id="KW-1185">Reference proteome</keyword>
<dbReference type="CDD" id="cd00173">
    <property type="entry name" value="SH2"/>
    <property type="match status" value="1"/>
</dbReference>
<organism evidence="3 4">
    <name type="scientific">Ciona intestinalis</name>
    <name type="common">Transparent sea squirt</name>
    <name type="synonym">Ascidia intestinalis</name>
    <dbReference type="NCBI Taxonomy" id="7719"/>
    <lineage>
        <taxon>Eukaryota</taxon>
        <taxon>Metazoa</taxon>
        <taxon>Chordata</taxon>
        <taxon>Tunicata</taxon>
        <taxon>Ascidiacea</taxon>
        <taxon>Phlebobranchia</taxon>
        <taxon>Cionidae</taxon>
        <taxon>Ciona</taxon>
    </lineage>
</organism>
<reference evidence="3" key="4">
    <citation type="submission" date="2025-09" db="UniProtKB">
        <authorList>
            <consortium name="Ensembl"/>
        </authorList>
    </citation>
    <scope>IDENTIFICATION</scope>
</reference>
<dbReference type="RefSeq" id="XP_026691821.1">
    <property type="nucleotide sequence ID" value="XM_026836020.1"/>
</dbReference>
<name>F6XES4_CIOIN</name>
<dbReference type="InterPro" id="IPR036860">
    <property type="entry name" value="SH2_dom_sf"/>
</dbReference>
<gene>
    <name evidence="3" type="primary">LOC100180798</name>
</gene>
<dbReference type="SUPFAM" id="SSF55550">
    <property type="entry name" value="SH2 domain"/>
    <property type="match status" value="1"/>
</dbReference>
<dbReference type="PROSITE" id="PS50001">
    <property type="entry name" value="SH2"/>
    <property type="match status" value="1"/>
</dbReference>
<proteinExistence type="predicted"/>
<reference evidence="4" key="1">
    <citation type="journal article" date="2002" name="Science">
        <title>The draft genome of Ciona intestinalis: insights into chordate and vertebrate origins.</title>
        <authorList>
            <person name="Dehal P."/>
            <person name="Satou Y."/>
            <person name="Campbell R.K."/>
            <person name="Chapman J."/>
            <person name="Degnan B."/>
            <person name="De Tomaso A."/>
            <person name="Davidson B."/>
            <person name="Di Gregorio A."/>
            <person name="Gelpke M."/>
            <person name="Goodstein D.M."/>
            <person name="Harafuji N."/>
            <person name="Hastings K.E."/>
            <person name="Ho I."/>
            <person name="Hotta K."/>
            <person name="Huang W."/>
            <person name="Kawashima T."/>
            <person name="Lemaire P."/>
            <person name="Martinez D."/>
            <person name="Meinertzhagen I.A."/>
            <person name="Necula S."/>
            <person name="Nonaka M."/>
            <person name="Putnam N."/>
            <person name="Rash S."/>
            <person name="Saiga H."/>
            <person name="Satake M."/>
            <person name="Terry A."/>
            <person name="Yamada L."/>
            <person name="Wang H.G."/>
            <person name="Awazu S."/>
            <person name="Azumi K."/>
            <person name="Boore J."/>
            <person name="Branno M."/>
            <person name="Chin-Bow S."/>
            <person name="DeSantis R."/>
            <person name="Doyle S."/>
            <person name="Francino P."/>
            <person name="Keys D.N."/>
            <person name="Haga S."/>
            <person name="Hayashi H."/>
            <person name="Hino K."/>
            <person name="Imai K.S."/>
            <person name="Inaba K."/>
            <person name="Kano S."/>
            <person name="Kobayashi K."/>
            <person name="Kobayashi M."/>
            <person name="Lee B.I."/>
            <person name="Makabe K.W."/>
            <person name="Manohar C."/>
            <person name="Matassi G."/>
            <person name="Medina M."/>
            <person name="Mochizuki Y."/>
            <person name="Mount S."/>
            <person name="Morishita T."/>
            <person name="Miura S."/>
            <person name="Nakayama A."/>
            <person name="Nishizaka S."/>
            <person name="Nomoto H."/>
            <person name="Ohta F."/>
            <person name="Oishi K."/>
            <person name="Rigoutsos I."/>
            <person name="Sano M."/>
            <person name="Sasaki A."/>
            <person name="Sasakura Y."/>
            <person name="Shoguchi E."/>
            <person name="Shin-i T."/>
            <person name="Spagnuolo A."/>
            <person name="Stainier D."/>
            <person name="Suzuki M.M."/>
            <person name="Tassy O."/>
            <person name="Takatori N."/>
            <person name="Tokuoka M."/>
            <person name="Yagi K."/>
            <person name="Yoshizaki F."/>
            <person name="Wada S."/>
            <person name="Zhang C."/>
            <person name="Hyatt P.D."/>
            <person name="Larimer F."/>
            <person name="Detter C."/>
            <person name="Doggett N."/>
            <person name="Glavina T."/>
            <person name="Hawkins T."/>
            <person name="Richardson P."/>
            <person name="Lucas S."/>
            <person name="Kohara Y."/>
            <person name="Levine M."/>
            <person name="Satoh N."/>
            <person name="Rokhsar D.S."/>
        </authorList>
    </citation>
    <scope>NUCLEOTIDE SEQUENCE [LARGE SCALE GENOMIC DNA]</scope>
</reference>
<dbReference type="GeneTree" id="ENSGT00390000002041"/>
<dbReference type="EMBL" id="EAAA01002880">
    <property type="status" value="NOT_ANNOTATED_CDS"/>
    <property type="molecule type" value="Genomic_DNA"/>
</dbReference>
<feature type="domain" description="SH2" evidence="2">
    <location>
        <begin position="23"/>
        <end position="90"/>
    </location>
</feature>